<dbReference type="Gene3D" id="3.40.50.1820">
    <property type="entry name" value="alpha/beta hydrolase"/>
    <property type="match status" value="1"/>
</dbReference>
<evidence type="ECO:0000313" key="3">
    <source>
        <dbReference type="EMBL" id="KAJ0207571.1"/>
    </source>
</evidence>
<dbReference type="PANTHER" id="PTHR11802:SF254">
    <property type="entry name" value="SERINE CARBOXYPEPTIDASE-LIKE 20"/>
    <property type="match status" value="1"/>
</dbReference>
<dbReference type="GO" id="GO:0006508">
    <property type="term" value="P:proteolysis"/>
    <property type="evidence" value="ECO:0007669"/>
    <property type="project" value="InterPro"/>
</dbReference>
<comment type="similarity">
    <text evidence="1">Belongs to the peptidase S10 family.</text>
</comment>
<proteinExistence type="inferred from homology"/>
<accession>A0A9R1VJN5</accession>
<dbReference type="SUPFAM" id="SSF53474">
    <property type="entry name" value="alpha/beta-Hydrolases"/>
    <property type="match status" value="1"/>
</dbReference>
<sequence length="101" mass="11212">MIKILESIHLFLLIYLSFTSFLAQSAPQNAIVSQVPGFNGILPSKHYAGYVTLNENHGKKLYYYYVLSERDPSKDPVVLWLNGGPGCSSFDGFVFGQACMS</sequence>
<evidence type="ECO:0000256" key="1">
    <source>
        <dbReference type="ARBA" id="ARBA00009431"/>
    </source>
</evidence>
<evidence type="ECO:0000256" key="2">
    <source>
        <dbReference type="SAM" id="SignalP"/>
    </source>
</evidence>
<feature type="chain" id="PRO_5040459071" evidence="2">
    <location>
        <begin position="26"/>
        <end position="101"/>
    </location>
</feature>
<keyword evidence="4" id="KW-1185">Reference proteome</keyword>
<dbReference type="Proteomes" id="UP000235145">
    <property type="component" value="Unassembled WGS sequence"/>
</dbReference>
<protein>
    <submittedName>
        <fullName evidence="3">Uncharacterized protein</fullName>
    </submittedName>
</protein>
<name>A0A9R1VJN5_LACSA</name>
<reference evidence="3 4" key="1">
    <citation type="journal article" date="2017" name="Nat. Commun.">
        <title>Genome assembly with in vitro proximity ligation data and whole-genome triplication in lettuce.</title>
        <authorList>
            <person name="Reyes-Chin-Wo S."/>
            <person name="Wang Z."/>
            <person name="Yang X."/>
            <person name="Kozik A."/>
            <person name="Arikit S."/>
            <person name="Song C."/>
            <person name="Xia L."/>
            <person name="Froenicke L."/>
            <person name="Lavelle D.O."/>
            <person name="Truco M.J."/>
            <person name="Xia R."/>
            <person name="Zhu S."/>
            <person name="Xu C."/>
            <person name="Xu H."/>
            <person name="Xu X."/>
            <person name="Cox K."/>
            <person name="Korf I."/>
            <person name="Meyers B.C."/>
            <person name="Michelmore R.W."/>
        </authorList>
    </citation>
    <scope>NUCLEOTIDE SEQUENCE [LARGE SCALE GENOMIC DNA]</scope>
    <source>
        <strain evidence="4">cv. Salinas</strain>
        <tissue evidence="3">Seedlings</tissue>
    </source>
</reference>
<dbReference type="InterPro" id="IPR029058">
    <property type="entry name" value="AB_hydrolase_fold"/>
</dbReference>
<keyword evidence="2" id="KW-0732">Signal</keyword>
<dbReference type="InterPro" id="IPR001563">
    <property type="entry name" value="Peptidase_S10"/>
</dbReference>
<comment type="caution">
    <text evidence="3">The sequence shown here is derived from an EMBL/GenBank/DDBJ whole genome shotgun (WGS) entry which is preliminary data.</text>
</comment>
<dbReference type="Pfam" id="PF00450">
    <property type="entry name" value="Peptidase_S10"/>
    <property type="match status" value="1"/>
</dbReference>
<evidence type="ECO:0000313" key="4">
    <source>
        <dbReference type="Proteomes" id="UP000235145"/>
    </source>
</evidence>
<organism evidence="3 4">
    <name type="scientific">Lactuca sativa</name>
    <name type="common">Garden lettuce</name>
    <dbReference type="NCBI Taxonomy" id="4236"/>
    <lineage>
        <taxon>Eukaryota</taxon>
        <taxon>Viridiplantae</taxon>
        <taxon>Streptophyta</taxon>
        <taxon>Embryophyta</taxon>
        <taxon>Tracheophyta</taxon>
        <taxon>Spermatophyta</taxon>
        <taxon>Magnoliopsida</taxon>
        <taxon>eudicotyledons</taxon>
        <taxon>Gunneridae</taxon>
        <taxon>Pentapetalae</taxon>
        <taxon>asterids</taxon>
        <taxon>campanulids</taxon>
        <taxon>Asterales</taxon>
        <taxon>Asteraceae</taxon>
        <taxon>Cichorioideae</taxon>
        <taxon>Cichorieae</taxon>
        <taxon>Lactucinae</taxon>
        <taxon>Lactuca</taxon>
    </lineage>
</organism>
<dbReference type="AlphaFoldDB" id="A0A9R1VJN5"/>
<dbReference type="EMBL" id="NBSK02000005">
    <property type="protein sequence ID" value="KAJ0207571.1"/>
    <property type="molecule type" value="Genomic_DNA"/>
</dbReference>
<dbReference type="GO" id="GO:0004185">
    <property type="term" value="F:serine-type carboxypeptidase activity"/>
    <property type="evidence" value="ECO:0007669"/>
    <property type="project" value="InterPro"/>
</dbReference>
<feature type="signal peptide" evidence="2">
    <location>
        <begin position="1"/>
        <end position="25"/>
    </location>
</feature>
<dbReference type="PANTHER" id="PTHR11802">
    <property type="entry name" value="SERINE PROTEASE FAMILY S10 SERINE CARBOXYPEPTIDASE"/>
    <property type="match status" value="1"/>
</dbReference>
<gene>
    <name evidence="3" type="ORF">LSAT_V11C500293650</name>
</gene>